<dbReference type="SUPFAM" id="SSF52266">
    <property type="entry name" value="SGNH hydrolase"/>
    <property type="match status" value="1"/>
</dbReference>
<accession>A0ABY7ENV2</accession>
<feature type="region of interest" description="Disordered" evidence="1">
    <location>
        <begin position="281"/>
        <end position="320"/>
    </location>
</feature>
<feature type="compositionally biased region" description="Polar residues" evidence="1">
    <location>
        <begin position="294"/>
        <end position="307"/>
    </location>
</feature>
<evidence type="ECO:0000313" key="3">
    <source>
        <dbReference type="Proteomes" id="UP001164746"/>
    </source>
</evidence>
<proteinExistence type="predicted"/>
<feature type="region of interest" description="Disordered" evidence="1">
    <location>
        <begin position="351"/>
        <end position="386"/>
    </location>
</feature>
<feature type="compositionally biased region" description="Basic and acidic residues" evidence="1">
    <location>
        <begin position="372"/>
        <end position="386"/>
    </location>
</feature>
<evidence type="ECO:0000256" key="1">
    <source>
        <dbReference type="SAM" id="MobiDB-lite"/>
    </source>
</evidence>
<sequence>MAVLPGLSPLPTTVGQNIDFDFFGSPGVLSESIPSSLPSFSRKSLSGTSSKGVIILLDMYSISTSRTSAGTASGSALLEEIIIKMAAHRNNNDLDLITMNADGPHIAGNASKRKNAILNLVTRRKPHLIFFQEYKLAMNLWKRDEIKRKYTYIGSNGNSASILYDKNKLTCTSTSNDASDLYLSSPFDISTTTAHQLVLLDDLAAVQSNFPITFLDDWNWEAGQVNHHLRGIAQQLPWMQTIDQNEFHTFLGAARHLLSRDGLHLSPEGLERLASNIEASVRSTSTRVVPPSLPTTGLSLTGQSPTGWASPGRTSTSRSSPCVSAWRVVSLRRAPTGRSSPDVSVWRVVLPRRSTGRSSPGHRPTGRSSRGRSADQRAGHLKDEQQWKEHIRRVGHYLEFKIYPQRLVAIPVFQHERINDGFLGESAQ</sequence>
<reference evidence="2" key="1">
    <citation type="submission" date="2022-11" db="EMBL/GenBank/DDBJ databases">
        <title>Centuries of genome instability and evolution in soft-shell clam transmissible cancer (bioRxiv).</title>
        <authorList>
            <person name="Hart S.F.M."/>
            <person name="Yonemitsu M.A."/>
            <person name="Giersch R.M."/>
            <person name="Beal B.F."/>
            <person name="Arriagada G."/>
            <person name="Davis B.W."/>
            <person name="Ostrander E.A."/>
            <person name="Goff S.P."/>
            <person name="Metzger M.J."/>
        </authorList>
    </citation>
    <scope>NUCLEOTIDE SEQUENCE</scope>
    <source>
        <strain evidence="2">MELC-2E11</strain>
        <tissue evidence="2">Siphon/mantle</tissue>
    </source>
</reference>
<organism evidence="2 3">
    <name type="scientific">Mya arenaria</name>
    <name type="common">Soft-shell clam</name>
    <dbReference type="NCBI Taxonomy" id="6604"/>
    <lineage>
        <taxon>Eukaryota</taxon>
        <taxon>Metazoa</taxon>
        <taxon>Spiralia</taxon>
        <taxon>Lophotrochozoa</taxon>
        <taxon>Mollusca</taxon>
        <taxon>Bivalvia</taxon>
        <taxon>Autobranchia</taxon>
        <taxon>Heteroconchia</taxon>
        <taxon>Euheterodonta</taxon>
        <taxon>Imparidentia</taxon>
        <taxon>Neoheterodontei</taxon>
        <taxon>Myida</taxon>
        <taxon>Myoidea</taxon>
        <taxon>Myidae</taxon>
        <taxon>Mya</taxon>
    </lineage>
</organism>
<keyword evidence="3" id="KW-1185">Reference proteome</keyword>
<protein>
    <recommendedName>
        <fullName evidence="4">Endonuclease/exonuclease/phosphatase domain-containing protein</fullName>
    </recommendedName>
</protein>
<gene>
    <name evidence="2" type="ORF">MAR_018834</name>
</gene>
<evidence type="ECO:0008006" key="4">
    <source>
        <dbReference type="Google" id="ProtNLM"/>
    </source>
</evidence>
<dbReference type="Proteomes" id="UP001164746">
    <property type="component" value="Chromosome 6"/>
</dbReference>
<evidence type="ECO:0000313" key="2">
    <source>
        <dbReference type="EMBL" id="WAR08876.1"/>
    </source>
</evidence>
<name>A0ABY7ENV2_MYAAR</name>
<dbReference type="EMBL" id="CP111017">
    <property type="protein sequence ID" value="WAR08876.1"/>
    <property type="molecule type" value="Genomic_DNA"/>
</dbReference>
<feature type="compositionally biased region" description="Low complexity" evidence="1">
    <location>
        <begin position="310"/>
        <end position="320"/>
    </location>
</feature>